<proteinExistence type="predicted"/>
<keyword evidence="1" id="KW-0805">Transcription regulation</keyword>
<dbReference type="InterPro" id="IPR036388">
    <property type="entry name" value="WH-like_DNA-bd_sf"/>
</dbReference>
<dbReference type="PANTHER" id="PTHR33204">
    <property type="entry name" value="TRANSCRIPTIONAL REGULATOR, MARR FAMILY"/>
    <property type="match status" value="1"/>
</dbReference>
<dbReference type="InterPro" id="IPR002577">
    <property type="entry name" value="HTH_HxlR"/>
</dbReference>
<evidence type="ECO:0000256" key="2">
    <source>
        <dbReference type="ARBA" id="ARBA00023125"/>
    </source>
</evidence>
<keyword evidence="6" id="KW-1185">Reference proteome</keyword>
<dbReference type="PANTHER" id="PTHR33204:SF18">
    <property type="entry name" value="TRANSCRIPTIONAL REGULATORY PROTEIN"/>
    <property type="match status" value="1"/>
</dbReference>
<keyword evidence="2" id="KW-0238">DNA-binding</keyword>
<dbReference type="Gene3D" id="1.10.10.10">
    <property type="entry name" value="Winged helix-like DNA-binding domain superfamily/Winged helix DNA-binding domain"/>
    <property type="match status" value="1"/>
</dbReference>
<dbReference type="InterPro" id="IPR036390">
    <property type="entry name" value="WH_DNA-bd_sf"/>
</dbReference>
<keyword evidence="3" id="KW-0804">Transcription</keyword>
<accession>A0A3B0C566</accession>
<name>A0A3B0C566_9FLAO</name>
<protein>
    <submittedName>
        <fullName evidence="5">Transcriptional regulator</fullName>
    </submittedName>
</protein>
<dbReference type="OrthoDB" id="9797599at2"/>
<dbReference type="Proteomes" id="UP000276603">
    <property type="component" value="Unassembled WGS sequence"/>
</dbReference>
<evidence type="ECO:0000313" key="6">
    <source>
        <dbReference type="Proteomes" id="UP000276603"/>
    </source>
</evidence>
<dbReference type="EMBL" id="RBCJ01000003">
    <property type="protein sequence ID" value="RKN79728.1"/>
    <property type="molecule type" value="Genomic_DNA"/>
</dbReference>
<feature type="domain" description="HTH hxlR-type" evidence="4">
    <location>
        <begin position="33"/>
        <end position="132"/>
    </location>
</feature>
<dbReference type="SUPFAM" id="SSF46785">
    <property type="entry name" value="Winged helix' DNA-binding domain"/>
    <property type="match status" value="1"/>
</dbReference>
<dbReference type="Pfam" id="PF01638">
    <property type="entry name" value="HxlR"/>
    <property type="match status" value="1"/>
</dbReference>
<organism evidence="5 6">
    <name type="scientific">Ulvibacterium marinum</name>
    <dbReference type="NCBI Taxonomy" id="2419782"/>
    <lineage>
        <taxon>Bacteria</taxon>
        <taxon>Pseudomonadati</taxon>
        <taxon>Bacteroidota</taxon>
        <taxon>Flavobacteriia</taxon>
        <taxon>Flavobacteriales</taxon>
        <taxon>Flavobacteriaceae</taxon>
        <taxon>Ulvibacterium</taxon>
    </lineage>
</organism>
<evidence type="ECO:0000313" key="5">
    <source>
        <dbReference type="EMBL" id="RKN79728.1"/>
    </source>
</evidence>
<evidence type="ECO:0000259" key="4">
    <source>
        <dbReference type="PROSITE" id="PS51118"/>
    </source>
</evidence>
<sequence>MDMETITENEKVRVAKKIKKMFGHIDQRTAEYCPIRDVMALASDKWSILIVLYLGYYPILRFNELKKKVYGISNKVLSEKLKFLEADGYLSRTLYPEVPIRVEYELTDFGHSYLQKLLDLTEWVTQYSDIILANRKKSGKSTTKVF</sequence>
<dbReference type="GO" id="GO:0003677">
    <property type="term" value="F:DNA binding"/>
    <property type="evidence" value="ECO:0007669"/>
    <property type="project" value="UniProtKB-KW"/>
</dbReference>
<evidence type="ECO:0000256" key="3">
    <source>
        <dbReference type="ARBA" id="ARBA00023163"/>
    </source>
</evidence>
<dbReference type="PROSITE" id="PS51118">
    <property type="entry name" value="HTH_HXLR"/>
    <property type="match status" value="1"/>
</dbReference>
<comment type="caution">
    <text evidence="5">The sequence shown here is derived from an EMBL/GenBank/DDBJ whole genome shotgun (WGS) entry which is preliminary data.</text>
</comment>
<evidence type="ECO:0000256" key="1">
    <source>
        <dbReference type="ARBA" id="ARBA00023015"/>
    </source>
</evidence>
<gene>
    <name evidence="5" type="ORF">D7Z94_15700</name>
</gene>
<dbReference type="AlphaFoldDB" id="A0A3B0C566"/>
<reference evidence="5 6" key="1">
    <citation type="submission" date="2018-10" db="EMBL/GenBank/DDBJ databases">
        <title>Ulvibacterium marinum gen. nov., sp. nov., a novel marine bacterium of the family Flavobacteriaceae, isolated from a culture of the green alga Ulva prolifera.</title>
        <authorList>
            <person name="Zhang Z."/>
        </authorList>
    </citation>
    <scope>NUCLEOTIDE SEQUENCE [LARGE SCALE GENOMIC DNA]</scope>
    <source>
        <strain evidence="5 6">CCMM003</strain>
    </source>
</reference>